<dbReference type="AlphaFoldDB" id="A0A176K0V0"/>
<comment type="caution">
    <text evidence="3">The sequence shown here is derived from an EMBL/GenBank/DDBJ whole genome shotgun (WGS) entry which is preliminary data.</text>
</comment>
<dbReference type="PATRIC" id="fig|1453497.3.peg.2041"/>
<dbReference type="PANTHER" id="PTHR42954:SF2">
    <property type="entry name" value="FE(2+) TRANSPORT PROTEIN A"/>
    <property type="match status" value="1"/>
</dbReference>
<keyword evidence="4" id="KW-1185">Reference proteome</keyword>
<dbReference type="PANTHER" id="PTHR42954">
    <property type="entry name" value="FE(2+) TRANSPORT PROTEIN A"/>
    <property type="match status" value="1"/>
</dbReference>
<proteinExistence type="predicted"/>
<organism evidence="3 4">
    <name type="scientific">Kosmotoga arenicorallina S304</name>
    <dbReference type="NCBI Taxonomy" id="1453497"/>
    <lineage>
        <taxon>Bacteria</taxon>
        <taxon>Thermotogati</taxon>
        <taxon>Thermotogota</taxon>
        <taxon>Thermotogae</taxon>
        <taxon>Kosmotogales</taxon>
        <taxon>Kosmotogaceae</taxon>
        <taxon>Kosmotoga</taxon>
    </lineage>
</organism>
<dbReference type="Gene3D" id="2.30.30.90">
    <property type="match status" value="2"/>
</dbReference>
<protein>
    <recommendedName>
        <fullName evidence="2">Ferrous iron transporter FeoA-like domain-containing protein</fullName>
    </recommendedName>
</protein>
<dbReference type="Proteomes" id="UP000077339">
    <property type="component" value="Unassembled WGS sequence"/>
</dbReference>
<evidence type="ECO:0000313" key="4">
    <source>
        <dbReference type="Proteomes" id="UP000077339"/>
    </source>
</evidence>
<sequence length="146" mass="16389">MSLSRLPVGFEGTIVEINAPHELRERLFGMGFIKGQRVKAIRRAPLRDPVVYSIKGSEISLREELSSRIVVESRFLSLDLAAPGEYIVVSLIGGRRFLEKMSFIGISKGNKISVTSSFSRGKYVKVNSTDVFIPFRQAMRIIVEEL</sequence>
<feature type="domain" description="Ferrous iron transporter FeoA-like" evidence="2">
    <location>
        <begin position="1"/>
        <end position="73"/>
    </location>
</feature>
<dbReference type="SUPFAM" id="SSF50037">
    <property type="entry name" value="C-terminal domain of transcriptional repressors"/>
    <property type="match status" value="2"/>
</dbReference>
<dbReference type="GO" id="GO:0046914">
    <property type="term" value="F:transition metal ion binding"/>
    <property type="evidence" value="ECO:0007669"/>
    <property type="project" value="InterPro"/>
</dbReference>
<keyword evidence="1" id="KW-0408">Iron</keyword>
<evidence type="ECO:0000313" key="3">
    <source>
        <dbReference type="EMBL" id="OAA30427.1"/>
    </source>
</evidence>
<dbReference type="SMART" id="SM00899">
    <property type="entry name" value="FeoA"/>
    <property type="match status" value="2"/>
</dbReference>
<dbReference type="InterPro" id="IPR038157">
    <property type="entry name" value="FeoA_core_dom"/>
</dbReference>
<gene>
    <name evidence="3" type="ORF">AT15_10335</name>
</gene>
<dbReference type="Pfam" id="PF04023">
    <property type="entry name" value="FeoA"/>
    <property type="match status" value="1"/>
</dbReference>
<dbReference type="InterPro" id="IPR008988">
    <property type="entry name" value="Transcriptional_repressor_C"/>
</dbReference>
<feature type="domain" description="Ferrous iron transporter FeoA-like" evidence="2">
    <location>
        <begin position="76"/>
        <end position="145"/>
    </location>
</feature>
<dbReference type="InterPro" id="IPR007167">
    <property type="entry name" value="Fe-transptr_FeoA-like"/>
</dbReference>
<reference evidence="3 4" key="1">
    <citation type="submission" date="2014-02" db="EMBL/GenBank/DDBJ databases">
        <title>Kosmotoga genome sequencing.</title>
        <authorList>
            <person name="Pollo S.M."/>
            <person name="Charchuk R."/>
            <person name="Nesbo C.L."/>
        </authorList>
    </citation>
    <scope>NUCLEOTIDE SEQUENCE [LARGE SCALE GENOMIC DNA]</scope>
    <source>
        <strain evidence="3 4">S304</strain>
    </source>
</reference>
<name>A0A176K0V0_9BACT</name>
<dbReference type="STRING" id="1453497.AT15_10335"/>
<evidence type="ECO:0000259" key="2">
    <source>
        <dbReference type="SMART" id="SM00899"/>
    </source>
</evidence>
<evidence type="ECO:0000256" key="1">
    <source>
        <dbReference type="ARBA" id="ARBA00023004"/>
    </source>
</evidence>
<accession>A0A176K0V0</accession>
<dbReference type="InterPro" id="IPR052713">
    <property type="entry name" value="FeoA"/>
</dbReference>
<dbReference type="EMBL" id="JFHK01000009">
    <property type="protein sequence ID" value="OAA30427.1"/>
    <property type="molecule type" value="Genomic_DNA"/>
</dbReference>